<gene>
    <name evidence="1" type="ORF">EGW08_015370</name>
</gene>
<proteinExistence type="predicted"/>
<protein>
    <recommendedName>
        <fullName evidence="3">Apple domain-containing protein</fullName>
    </recommendedName>
</protein>
<dbReference type="Proteomes" id="UP000271974">
    <property type="component" value="Unassembled WGS sequence"/>
</dbReference>
<evidence type="ECO:0000313" key="2">
    <source>
        <dbReference type="Proteomes" id="UP000271974"/>
    </source>
</evidence>
<organism evidence="1 2">
    <name type="scientific">Elysia chlorotica</name>
    <name type="common">Eastern emerald elysia</name>
    <name type="synonym">Sea slug</name>
    <dbReference type="NCBI Taxonomy" id="188477"/>
    <lineage>
        <taxon>Eukaryota</taxon>
        <taxon>Metazoa</taxon>
        <taxon>Spiralia</taxon>
        <taxon>Lophotrochozoa</taxon>
        <taxon>Mollusca</taxon>
        <taxon>Gastropoda</taxon>
        <taxon>Heterobranchia</taxon>
        <taxon>Euthyneura</taxon>
        <taxon>Panpulmonata</taxon>
        <taxon>Sacoglossa</taxon>
        <taxon>Placobranchoidea</taxon>
        <taxon>Plakobranchidae</taxon>
        <taxon>Elysia</taxon>
    </lineage>
</organism>
<sequence>MGASYFQEIDAVLWDDGTDLRSDTPFGMFPPQAHPNNPCGKFIIDGSFRMGDVYLLSYGMCGNHNPPKRVTYGRTLKNQQLITTVKTVLAEYQVNYYVECVMRCSAWYKCRAAEFHNDSLNCSIIGEFTSNGTTAYPHLTTFFRQTFTL</sequence>
<name>A0A3S1BBP7_ELYCH</name>
<keyword evidence="2" id="KW-1185">Reference proteome</keyword>
<dbReference type="AlphaFoldDB" id="A0A3S1BBP7"/>
<accession>A0A3S1BBP7</accession>
<reference evidence="1 2" key="1">
    <citation type="submission" date="2019-01" db="EMBL/GenBank/DDBJ databases">
        <title>A draft genome assembly of the solar-powered sea slug Elysia chlorotica.</title>
        <authorList>
            <person name="Cai H."/>
            <person name="Li Q."/>
            <person name="Fang X."/>
            <person name="Li J."/>
            <person name="Curtis N.E."/>
            <person name="Altenburger A."/>
            <person name="Shibata T."/>
            <person name="Feng M."/>
            <person name="Maeda T."/>
            <person name="Schwartz J.A."/>
            <person name="Shigenobu S."/>
            <person name="Lundholm N."/>
            <person name="Nishiyama T."/>
            <person name="Yang H."/>
            <person name="Hasebe M."/>
            <person name="Li S."/>
            <person name="Pierce S.K."/>
            <person name="Wang J."/>
        </authorList>
    </citation>
    <scope>NUCLEOTIDE SEQUENCE [LARGE SCALE GENOMIC DNA]</scope>
    <source>
        <strain evidence="1">EC2010</strain>
        <tissue evidence="1">Whole organism of an adult</tissue>
    </source>
</reference>
<evidence type="ECO:0008006" key="3">
    <source>
        <dbReference type="Google" id="ProtNLM"/>
    </source>
</evidence>
<dbReference type="EMBL" id="RQTK01000628">
    <property type="protein sequence ID" value="RUS76860.1"/>
    <property type="molecule type" value="Genomic_DNA"/>
</dbReference>
<comment type="caution">
    <text evidence="1">The sequence shown here is derived from an EMBL/GenBank/DDBJ whole genome shotgun (WGS) entry which is preliminary data.</text>
</comment>
<evidence type="ECO:0000313" key="1">
    <source>
        <dbReference type="EMBL" id="RUS76860.1"/>
    </source>
</evidence>